<dbReference type="PANTHER" id="PTHR47506:SF1">
    <property type="entry name" value="HTH-TYPE TRANSCRIPTIONAL REGULATOR YJDC"/>
    <property type="match status" value="1"/>
</dbReference>
<feature type="DNA-binding region" description="H-T-H motif" evidence="4">
    <location>
        <begin position="29"/>
        <end position="48"/>
    </location>
</feature>
<sequence length="192" mass="20242">MGRRPTFDTAQVVRAARDLFWTKGYDGTALPELEAATGLARSSIYHAFGSKRGLFDAAVEDYLSAVVTPRLALLSGPDGPHAYFESLAHDLAATDPDRRGCLLVDAAAGPAAHDDALAAVVTSYRRRLFDALRDALAARGDHDADTTARVLTTMNIGALAIARVDRTEAVAIARAARDLAAPDVIGTGTPGR</sequence>
<dbReference type="PRINTS" id="PR00455">
    <property type="entry name" value="HTHTETR"/>
</dbReference>
<dbReference type="SUPFAM" id="SSF46689">
    <property type="entry name" value="Homeodomain-like"/>
    <property type="match status" value="1"/>
</dbReference>
<evidence type="ECO:0000313" key="6">
    <source>
        <dbReference type="EMBL" id="MBY6368745.1"/>
    </source>
</evidence>
<dbReference type="InterPro" id="IPR036271">
    <property type="entry name" value="Tet_transcr_reg_TetR-rel_C_sf"/>
</dbReference>
<dbReference type="InterPro" id="IPR001647">
    <property type="entry name" value="HTH_TetR"/>
</dbReference>
<comment type="caution">
    <text evidence="6">The sequence shown here is derived from an EMBL/GenBank/DDBJ whole genome shotgun (WGS) entry which is preliminary data.</text>
</comment>
<dbReference type="PANTHER" id="PTHR47506">
    <property type="entry name" value="TRANSCRIPTIONAL REGULATORY PROTEIN"/>
    <property type="match status" value="1"/>
</dbReference>
<dbReference type="InterPro" id="IPR009057">
    <property type="entry name" value="Homeodomain-like_sf"/>
</dbReference>
<keyword evidence="7" id="KW-1185">Reference proteome</keyword>
<evidence type="ECO:0000256" key="2">
    <source>
        <dbReference type="ARBA" id="ARBA00023125"/>
    </source>
</evidence>
<dbReference type="Proteomes" id="UP000825228">
    <property type="component" value="Unassembled WGS sequence"/>
</dbReference>
<organism evidence="6 7">
    <name type="scientific">Rhodococcoides corynebacterioides</name>
    <dbReference type="NCBI Taxonomy" id="53972"/>
    <lineage>
        <taxon>Bacteria</taxon>
        <taxon>Bacillati</taxon>
        <taxon>Actinomycetota</taxon>
        <taxon>Actinomycetes</taxon>
        <taxon>Mycobacteriales</taxon>
        <taxon>Nocardiaceae</taxon>
        <taxon>Rhodococcoides</taxon>
    </lineage>
</organism>
<keyword evidence="1" id="KW-0805">Transcription regulation</keyword>
<dbReference type="PROSITE" id="PS50977">
    <property type="entry name" value="HTH_TETR_2"/>
    <property type="match status" value="1"/>
</dbReference>
<evidence type="ECO:0000256" key="4">
    <source>
        <dbReference type="PROSITE-ProRule" id="PRU00335"/>
    </source>
</evidence>
<evidence type="ECO:0000256" key="1">
    <source>
        <dbReference type="ARBA" id="ARBA00023015"/>
    </source>
</evidence>
<proteinExistence type="predicted"/>
<evidence type="ECO:0000259" key="5">
    <source>
        <dbReference type="PROSITE" id="PS50977"/>
    </source>
</evidence>
<dbReference type="EMBL" id="JABUBU010000038">
    <property type="protein sequence ID" value="MBY6368745.1"/>
    <property type="molecule type" value="Genomic_DNA"/>
</dbReference>
<reference evidence="6 7" key="1">
    <citation type="submission" date="2020-06" db="EMBL/GenBank/DDBJ databases">
        <title>Taxonomy, biology and ecology of Rhodococcus bacteria occurring in California pistachio and other woody hosts as revealed by genome sequence analyses.</title>
        <authorList>
            <person name="Gai Y."/>
            <person name="Riely B."/>
        </authorList>
    </citation>
    <scope>NUCLEOTIDE SEQUENCE [LARGE SCALE GENOMIC DNA]</scope>
    <source>
        <strain evidence="6 7">BP-281</strain>
    </source>
</reference>
<dbReference type="Gene3D" id="1.10.10.60">
    <property type="entry name" value="Homeodomain-like"/>
    <property type="match status" value="1"/>
</dbReference>
<name>A0ABS7P8J6_9NOCA</name>
<accession>A0ABS7P8J6</accession>
<evidence type="ECO:0000256" key="3">
    <source>
        <dbReference type="ARBA" id="ARBA00023163"/>
    </source>
</evidence>
<keyword evidence="2 4" id="KW-0238">DNA-binding</keyword>
<keyword evidence="3" id="KW-0804">Transcription</keyword>
<protein>
    <submittedName>
        <fullName evidence="6">TetR/AcrR family transcriptional regulator</fullName>
    </submittedName>
</protein>
<dbReference type="RefSeq" id="WP_222686216.1">
    <property type="nucleotide sequence ID" value="NZ_JABUBT010000068.1"/>
</dbReference>
<dbReference type="Pfam" id="PF00440">
    <property type="entry name" value="TetR_N"/>
    <property type="match status" value="1"/>
</dbReference>
<dbReference type="Gene3D" id="1.10.357.10">
    <property type="entry name" value="Tetracycline Repressor, domain 2"/>
    <property type="match status" value="1"/>
</dbReference>
<dbReference type="SUPFAM" id="SSF48498">
    <property type="entry name" value="Tetracyclin repressor-like, C-terminal domain"/>
    <property type="match status" value="1"/>
</dbReference>
<feature type="domain" description="HTH tetR-type" evidence="5">
    <location>
        <begin position="6"/>
        <end position="66"/>
    </location>
</feature>
<gene>
    <name evidence="6" type="ORF">HQ603_18510</name>
</gene>
<evidence type="ECO:0000313" key="7">
    <source>
        <dbReference type="Proteomes" id="UP000825228"/>
    </source>
</evidence>